<comment type="subcellular location">
    <subcellularLocation>
        <location evidence="1">Membrane</location>
        <topology evidence="1">Multi-pass membrane protein</topology>
    </subcellularLocation>
</comment>
<name>A0A933RW01_RHOPL</name>
<sequence>MPHNGIMDHNTPLISTIVAGLVLAFIFGVVAQRLRVSPLVGYLLAGVVIGPFTPGYVADQRLANELAEIGIILLMFGVGLHFSLKDLLSVKAIAIPGAVVQIGVATALGVGLGTALGWPFGGGLVFGLALSVASTVVLLRALQERRLIDSNRGRIAVGWLIVEDLAMVLTLVLLPAVAGLLKGEANGASWETLAAPIALTLGKVAAFMVFMLLVGRRIIPWMLHYVAHTGSRELFRLAVLAISLGVAFGAAILFDVSFALGAFFAGMILSESELSQRAANETLPLRDAFAVLFFVSVGMLVDPAILIREPLPVLATVLIIVFGKSLAAFAIVRMFGHPNMTALTISASLAQIGEFSFILASLGVSLALMPERGRDLVLAGAIISILLNPLMFALLDRFGMRETLSKVKAKTPDPDARVNTTLGAGPEPAHHDGHVVLVGHGRVGSTVSAALRRDGANFVVIENDAERVAQLQREGIAAVGGNAAAPDMLEAADIAASRGLLVAIPDAFEGGQIVAKARALNQTLPIIARAHSAEEVAHLKSNGADVVIMGEDEIARAMLARLAAGVPKDPIATSETAA</sequence>
<dbReference type="InterPro" id="IPR006153">
    <property type="entry name" value="Cation/H_exchanger_TM"/>
</dbReference>
<dbReference type="NCBIfam" id="NF007950">
    <property type="entry name" value="PRK10669.1"/>
    <property type="match status" value="1"/>
</dbReference>
<dbReference type="Proteomes" id="UP000782519">
    <property type="component" value="Unassembled WGS sequence"/>
</dbReference>
<dbReference type="Gene3D" id="1.20.1530.20">
    <property type="match status" value="1"/>
</dbReference>
<proteinExistence type="inferred from homology"/>
<dbReference type="Gene3D" id="3.40.50.720">
    <property type="entry name" value="NAD(P)-binding Rossmann-like Domain"/>
    <property type="match status" value="1"/>
</dbReference>
<comment type="caution">
    <text evidence="9">The sequence shown here is derived from an EMBL/GenBank/DDBJ whole genome shotgun (WGS) entry which is preliminary data.</text>
</comment>
<dbReference type="Pfam" id="PF02254">
    <property type="entry name" value="TrkA_N"/>
    <property type="match status" value="1"/>
</dbReference>
<dbReference type="GO" id="GO:0015297">
    <property type="term" value="F:antiporter activity"/>
    <property type="evidence" value="ECO:0007669"/>
    <property type="project" value="InterPro"/>
</dbReference>
<feature type="transmembrane region" description="Helical" evidence="7">
    <location>
        <begin position="348"/>
        <end position="369"/>
    </location>
</feature>
<comment type="similarity">
    <text evidence="2">Belongs to the monovalent cation:proton antiporter 2 (CPA2) transporter (TC 2.A.37) family.</text>
</comment>
<dbReference type="GO" id="GO:0006813">
    <property type="term" value="P:potassium ion transport"/>
    <property type="evidence" value="ECO:0007669"/>
    <property type="project" value="InterPro"/>
</dbReference>
<evidence type="ECO:0000256" key="1">
    <source>
        <dbReference type="ARBA" id="ARBA00004141"/>
    </source>
</evidence>
<feature type="transmembrane region" description="Helical" evidence="7">
    <location>
        <begin position="12"/>
        <end position="32"/>
    </location>
</feature>
<feature type="transmembrane region" description="Helical" evidence="7">
    <location>
        <begin position="69"/>
        <end position="88"/>
    </location>
</feature>
<feature type="transmembrane region" description="Helical" evidence="7">
    <location>
        <begin position="376"/>
        <end position="395"/>
    </location>
</feature>
<dbReference type="PANTHER" id="PTHR42751:SF1">
    <property type="entry name" value="CATION_PROTON ANTIPORTER YBAL-RELATED"/>
    <property type="match status" value="1"/>
</dbReference>
<feature type="transmembrane region" description="Helical" evidence="7">
    <location>
        <begin position="39"/>
        <end position="57"/>
    </location>
</feature>
<evidence type="ECO:0000256" key="4">
    <source>
        <dbReference type="ARBA" id="ARBA00022692"/>
    </source>
</evidence>
<feature type="transmembrane region" description="Helical" evidence="7">
    <location>
        <begin position="235"/>
        <end position="268"/>
    </location>
</feature>
<feature type="domain" description="RCK N-terminal" evidence="8">
    <location>
        <begin position="432"/>
        <end position="548"/>
    </location>
</feature>
<organism evidence="9 10">
    <name type="scientific">Rhodopseudomonas palustris</name>
    <dbReference type="NCBI Taxonomy" id="1076"/>
    <lineage>
        <taxon>Bacteria</taxon>
        <taxon>Pseudomonadati</taxon>
        <taxon>Pseudomonadota</taxon>
        <taxon>Alphaproteobacteria</taxon>
        <taxon>Hyphomicrobiales</taxon>
        <taxon>Nitrobacteraceae</taxon>
        <taxon>Rhodopseudomonas</taxon>
    </lineage>
</organism>
<protein>
    <submittedName>
        <fullName evidence="9">Kef family K(+) transporter</fullName>
    </submittedName>
</protein>
<evidence type="ECO:0000259" key="8">
    <source>
        <dbReference type="PROSITE" id="PS51201"/>
    </source>
</evidence>
<feature type="transmembrane region" description="Helical" evidence="7">
    <location>
        <begin position="313"/>
        <end position="336"/>
    </location>
</feature>
<evidence type="ECO:0000313" key="10">
    <source>
        <dbReference type="Proteomes" id="UP000782519"/>
    </source>
</evidence>
<keyword evidence="6 7" id="KW-0472">Membrane</keyword>
<evidence type="ECO:0000256" key="3">
    <source>
        <dbReference type="ARBA" id="ARBA00022448"/>
    </source>
</evidence>
<feature type="transmembrane region" description="Helical" evidence="7">
    <location>
        <begin position="288"/>
        <end position="306"/>
    </location>
</feature>
<dbReference type="GO" id="GO:0016020">
    <property type="term" value="C:membrane"/>
    <property type="evidence" value="ECO:0007669"/>
    <property type="project" value="UniProtKB-SubCell"/>
</dbReference>
<evidence type="ECO:0000256" key="5">
    <source>
        <dbReference type="ARBA" id="ARBA00022989"/>
    </source>
</evidence>
<evidence type="ECO:0000256" key="7">
    <source>
        <dbReference type="SAM" id="Phobius"/>
    </source>
</evidence>
<dbReference type="InterPro" id="IPR038770">
    <property type="entry name" value="Na+/solute_symporter_sf"/>
</dbReference>
<dbReference type="InterPro" id="IPR036291">
    <property type="entry name" value="NAD(P)-bd_dom_sf"/>
</dbReference>
<keyword evidence="5 7" id="KW-1133">Transmembrane helix</keyword>
<dbReference type="SUPFAM" id="SSF51735">
    <property type="entry name" value="NAD(P)-binding Rossmann-fold domains"/>
    <property type="match status" value="1"/>
</dbReference>
<feature type="transmembrane region" description="Helical" evidence="7">
    <location>
        <begin position="124"/>
        <end position="143"/>
    </location>
</feature>
<feature type="transmembrane region" description="Helical" evidence="7">
    <location>
        <begin position="155"/>
        <end position="181"/>
    </location>
</feature>
<accession>A0A933RW01</accession>
<feature type="transmembrane region" description="Helical" evidence="7">
    <location>
        <begin position="193"/>
        <end position="214"/>
    </location>
</feature>
<dbReference type="EMBL" id="JACRJB010000005">
    <property type="protein sequence ID" value="MBI5128087.1"/>
    <property type="molecule type" value="Genomic_DNA"/>
</dbReference>
<reference evidence="9" key="1">
    <citation type="submission" date="2020-07" db="EMBL/GenBank/DDBJ databases">
        <title>Huge and variable diversity of episymbiotic CPR bacteria and DPANN archaea in groundwater ecosystems.</title>
        <authorList>
            <person name="He C.Y."/>
            <person name="Keren R."/>
            <person name="Whittaker M."/>
            <person name="Farag I.F."/>
            <person name="Doudna J."/>
            <person name="Cate J.H.D."/>
            <person name="Banfield J.F."/>
        </authorList>
    </citation>
    <scope>NUCLEOTIDE SEQUENCE</scope>
    <source>
        <strain evidence="9">NC_groundwater_1818_Pr3_B-0.1um_66_35</strain>
    </source>
</reference>
<dbReference type="PANTHER" id="PTHR42751">
    <property type="entry name" value="SODIUM/HYDROGEN EXCHANGER FAMILY/TRKA DOMAIN PROTEIN"/>
    <property type="match status" value="1"/>
</dbReference>
<dbReference type="GO" id="GO:1902600">
    <property type="term" value="P:proton transmembrane transport"/>
    <property type="evidence" value="ECO:0007669"/>
    <property type="project" value="InterPro"/>
</dbReference>
<dbReference type="PROSITE" id="PS51201">
    <property type="entry name" value="RCK_N"/>
    <property type="match status" value="1"/>
</dbReference>
<dbReference type="InterPro" id="IPR003148">
    <property type="entry name" value="RCK_N"/>
</dbReference>
<evidence type="ECO:0000256" key="6">
    <source>
        <dbReference type="ARBA" id="ARBA00023136"/>
    </source>
</evidence>
<evidence type="ECO:0000313" key="9">
    <source>
        <dbReference type="EMBL" id="MBI5128087.1"/>
    </source>
</evidence>
<gene>
    <name evidence="9" type="ORF">HZA66_01475</name>
</gene>
<evidence type="ECO:0000256" key="2">
    <source>
        <dbReference type="ARBA" id="ARBA00005551"/>
    </source>
</evidence>
<keyword evidence="3" id="KW-0813">Transport</keyword>
<feature type="transmembrane region" description="Helical" evidence="7">
    <location>
        <begin position="95"/>
        <end position="118"/>
    </location>
</feature>
<dbReference type="AlphaFoldDB" id="A0A933RW01"/>
<keyword evidence="4 7" id="KW-0812">Transmembrane</keyword>
<dbReference type="Pfam" id="PF00999">
    <property type="entry name" value="Na_H_Exchanger"/>
    <property type="match status" value="1"/>
</dbReference>